<feature type="compositionally biased region" description="Low complexity" evidence="1">
    <location>
        <begin position="208"/>
        <end position="240"/>
    </location>
</feature>
<feature type="compositionally biased region" description="Acidic residues" evidence="1">
    <location>
        <begin position="68"/>
        <end position="81"/>
    </location>
</feature>
<accession>A0A9P4MR64</accession>
<feature type="compositionally biased region" description="Polar residues" evidence="1">
    <location>
        <begin position="339"/>
        <end position="358"/>
    </location>
</feature>
<dbReference type="Proteomes" id="UP000799536">
    <property type="component" value="Unassembled WGS sequence"/>
</dbReference>
<dbReference type="AlphaFoldDB" id="A0A9P4MR64"/>
<evidence type="ECO:0000313" key="3">
    <source>
        <dbReference type="Proteomes" id="UP000799536"/>
    </source>
</evidence>
<feature type="compositionally biased region" description="Low complexity" evidence="1">
    <location>
        <begin position="175"/>
        <end position="194"/>
    </location>
</feature>
<feature type="compositionally biased region" description="Polar residues" evidence="1">
    <location>
        <begin position="1"/>
        <end position="14"/>
    </location>
</feature>
<sequence>MVDVTVSTQLQQWSFDKPSEVRPGRSDSAASSPDLYDQDTVRIDTSAVEGSKDLDSKETLFQERYLSSEEDLSPMEADSDDGSMHEMEEQVFSVKRMSIARFDKGQSCDTAVLVSYVSAGRPKVIEVPNPSTSPIREKIGQAERTERTERAASIALPAQTMRLRLADRASRLSLALTSRSRSSSPAVSRRPSVSKASSTKEQSPLRATDSSSSLTNSSTKSTTSPTSENLVHPPTAAAAPLPRPVSRTSSLYITTIRSPSTPFPSLMTPTSPEPHTFLSSDPYENSTTSAASPIIKSAPHRRLRSISQKLSLARIAISPTTKKWDSRVNGRPAMPPTPGSATIPTTPMSAPLTSSSSPKAKLRRNSRLVPRGANEREPPLEMPTMPQSAVERPSSRRMTKLVPRGADERAPPLELPPFPDDESSDAVSSVKTRTVRKRKSLMDFNQIKKLM</sequence>
<feature type="compositionally biased region" description="Basic and acidic residues" evidence="1">
    <location>
        <begin position="135"/>
        <end position="149"/>
    </location>
</feature>
<comment type="caution">
    <text evidence="2">The sequence shown here is derived from an EMBL/GenBank/DDBJ whole genome shotgun (WGS) entry which is preliminary data.</text>
</comment>
<protein>
    <submittedName>
        <fullName evidence="2">Uncharacterized protein</fullName>
    </submittedName>
</protein>
<feature type="compositionally biased region" description="Polar residues" evidence="1">
    <location>
        <begin position="277"/>
        <end position="291"/>
    </location>
</feature>
<dbReference type="OrthoDB" id="3926619at2759"/>
<feature type="region of interest" description="Disordered" evidence="1">
    <location>
        <begin position="125"/>
        <end position="149"/>
    </location>
</feature>
<feature type="region of interest" description="Disordered" evidence="1">
    <location>
        <begin position="175"/>
        <end position="244"/>
    </location>
</feature>
<feature type="region of interest" description="Disordered" evidence="1">
    <location>
        <begin position="323"/>
        <end position="434"/>
    </location>
</feature>
<keyword evidence="3" id="KW-1185">Reference proteome</keyword>
<gene>
    <name evidence="2" type="ORF">GQ43DRAFT_447997</name>
</gene>
<reference evidence="2" key="1">
    <citation type="journal article" date="2020" name="Stud. Mycol.">
        <title>101 Dothideomycetes genomes: a test case for predicting lifestyles and emergence of pathogens.</title>
        <authorList>
            <person name="Haridas S."/>
            <person name="Albert R."/>
            <person name="Binder M."/>
            <person name="Bloem J."/>
            <person name="Labutti K."/>
            <person name="Salamov A."/>
            <person name="Andreopoulos B."/>
            <person name="Baker S."/>
            <person name="Barry K."/>
            <person name="Bills G."/>
            <person name="Bluhm B."/>
            <person name="Cannon C."/>
            <person name="Castanera R."/>
            <person name="Culley D."/>
            <person name="Daum C."/>
            <person name="Ezra D."/>
            <person name="Gonzalez J."/>
            <person name="Henrissat B."/>
            <person name="Kuo A."/>
            <person name="Liang C."/>
            <person name="Lipzen A."/>
            <person name="Lutzoni F."/>
            <person name="Magnuson J."/>
            <person name="Mondo S."/>
            <person name="Nolan M."/>
            <person name="Ohm R."/>
            <person name="Pangilinan J."/>
            <person name="Park H.-J."/>
            <person name="Ramirez L."/>
            <person name="Alfaro M."/>
            <person name="Sun H."/>
            <person name="Tritt A."/>
            <person name="Yoshinaga Y."/>
            <person name="Zwiers L.-H."/>
            <person name="Turgeon B."/>
            <person name="Goodwin S."/>
            <person name="Spatafora J."/>
            <person name="Crous P."/>
            <person name="Grigoriev I."/>
        </authorList>
    </citation>
    <scope>NUCLEOTIDE SEQUENCE</scope>
    <source>
        <strain evidence="2">ATCC 74209</strain>
    </source>
</reference>
<feature type="region of interest" description="Disordered" evidence="1">
    <location>
        <begin position="256"/>
        <end position="291"/>
    </location>
</feature>
<feature type="compositionally biased region" description="Basic and acidic residues" evidence="1">
    <location>
        <begin position="50"/>
        <end position="61"/>
    </location>
</feature>
<evidence type="ECO:0000256" key="1">
    <source>
        <dbReference type="SAM" id="MobiDB-lite"/>
    </source>
</evidence>
<proteinExistence type="predicted"/>
<evidence type="ECO:0000313" key="2">
    <source>
        <dbReference type="EMBL" id="KAF2202629.1"/>
    </source>
</evidence>
<feature type="region of interest" description="Disordered" evidence="1">
    <location>
        <begin position="1"/>
        <end position="85"/>
    </location>
</feature>
<dbReference type="EMBL" id="ML993930">
    <property type="protein sequence ID" value="KAF2202629.1"/>
    <property type="molecule type" value="Genomic_DNA"/>
</dbReference>
<name>A0A9P4MR64_9PLEO</name>
<organism evidence="2 3">
    <name type="scientific">Delitschia confertaspora ATCC 74209</name>
    <dbReference type="NCBI Taxonomy" id="1513339"/>
    <lineage>
        <taxon>Eukaryota</taxon>
        <taxon>Fungi</taxon>
        <taxon>Dikarya</taxon>
        <taxon>Ascomycota</taxon>
        <taxon>Pezizomycotina</taxon>
        <taxon>Dothideomycetes</taxon>
        <taxon>Pleosporomycetidae</taxon>
        <taxon>Pleosporales</taxon>
        <taxon>Delitschiaceae</taxon>
        <taxon>Delitschia</taxon>
    </lineage>
</organism>